<dbReference type="GO" id="GO:0009288">
    <property type="term" value="C:bacterial-type flagellum"/>
    <property type="evidence" value="ECO:0007669"/>
    <property type="project" value="InterPro"/>
</dbReference>
<feature type="region of interest" description="Disordered" evidence="11">
    <location>
        <begin position="1"/>
        <end position="22"/>
    </location>
</feature>
<dbReference type="Gene3D" id="1.10.287.1700">
    <property type="match status" value="1"/>
</dbReference>
<dbReference type="InterPro" id="IPR018006">
    <property type="entry name" value="Flag_FliJ_proteobac"/>
</dbReference>
<dbReference type="Pfam" id="PF02050">
    <property type="entry name" value="FliJ"/>
    <property type="match status" value="1"/>
</dbReference>
<evidence type="ECO:0000256" key="6">
    <source>
        <dbReference type="ARBA" id="ARBA00022500"/>
    </source>
</evidence>
<keyword evidence="12" id="KW-0282">Flagellum</keyword>
<dbReference type="InterPro" id="IPR052570">
    <property type="entry name" value="FliJ"/>
</dbReference>
<comment type="similarity">
    <text evidence="2">Belongs to the FliJ family.</text>
</comment>
<dbReference type="GO" id="GO:0071973">
    <property type="term" value="P:bacterial-type flagellum-dependent cell motility"/>
    <property type="evidence" value="ECO:0007669"/>
    <property type="project" value="InterPro"/>
</dbReference>
<dbReference type="GO" id="GO:0003774">
    <property type="term" value="F:cytoskeletal motor activity"/>
    <property type="evidence" value="ECO:0007669"/>
    <property type="project" value="InterPro"/>
</dbReference>
<comment type="subcellular location">
    <subcellularLocation>
        <location evidence="1">Cell membrane</location>
        <topology evidence="1">Peripheral membrane protein</topology>
        <orientation evidence="1">Cytoplasmic side</orientation>
    </subcellularLocation>
</comment>
<dbReference type="InterPro" id="IPR053716">
    <property type="entry name" value="Flag_assembly_chemotaxis_eff"/>
</dbReference>
<dbReference type="GO" id="GO:0006935">
    <property type="term" value="P:chemotaxis"/>
    <property type="evidence" value="ECO:0007669"/>
    <property type="project" value="UniProtKB-KW"/>
</dbReference>
<dbReference type="eggNOG" id="COG2882">
    <property type="taxonomic scope" value="Bacteria"/>
</dbReference>
<dbReference type="PANTHER" id="PTHR38786">
    <property type="entry name" value="FLAGELLAR FLIJ PROTEIN"/>
    <property type="match status" value="1"/>
</dbReference>
<evidence type="ECO:0000256" key="3">
    <source>
        <dbReference type="ARBA" id="ARBA00020392"/>
    </source>
</evidence>
<name>Q0AAS0_ALKEH</name>
<dbReference type="GO" id="GO:0044781">
    <property type="term" value="P:bacterial-type flagellum organization"/>
    <property type="evidence" value="ECO:0007669"/>
    <property type="project" value="UniProtKB-KW"/>
</dbReference>
<evidence type="ECO:0000313" key="12">
    <source>
        <dbReference type="EMBL" id="ABI56067.1"/>
    </source>
</evidence>
<evidence type="ECO:0000256" key="11">
    <source>
        <dbReference type="SAM" id="MobiDB-lite"/>
    </source>
</evidence>
<dbReference type="InterPro" id="IPR012823">
    <property type="entry name" value="Flagell_FliJ"/>
</dbReference>
<dbReference type="RefSeq" id="WP_011628462.1">
    <property type="nucleotide sequence ID" value="NC_008340.1"/>
</dbReference>
<keyword evidence="12" id="KW-0969">Cilium</keyword>
<keyword evidence="13" id="KW-1185">Reference proteome</keyword>
<keyword evidence="8" id="KW-0653">Protein transport</keyword>
<keyword evidence="4" id="KW-0813">Transport</keyword>
<dbReference type="EMBL" id="CP000453">
    <property type="protein sequence ID" value="ABI56067.1"/>
    <property type="molecule type" value="Genomic_DNA"/>
</dbReference>
<dbReference type="PIRSF" id="PIRSF019404">
    <property type="entry name" value="FliJ"/>
    <property type="match status" value="1"/>
</dbReference>
<dbReference type="Proteomes" id="UP000001962">
    <property type="component" value="Chromosome"/>
</dbReference>
<evidence type="ECO:0000256" key="7">
    <source>
        <dbReference type="ARBA" id="ARBA00022795"/>
    </source>
</evidence>
<evidence type="ECO:0000256" key="9">
    <source>
        <dbReference type="ARBA" id="ARBA00023136"/>
    </source>
</evidence>
<dbReference type="AlphaFoldDB" id="Q0AAS0"/>
<dbReference type="HOGENOM" id="CLU_119965_1_0_6"/>
<sequence length="148" mass="17342">MNRSARLQPVQRLAGDKADEAGQRLAEARQDLDSQRQQLRQLLTFRQEYAEQLQGQSGGINAARLRDYNAFISRIDQAIQQQHQVVAQAKRRVNAQRQDWLEAYSHSRAVGRVVDRFRDEERREQERREQLQLDELARRTYSNPLLGS</sequence>
<keyword evidence="9" id="KW-0472">Membrane</keyword>
<evidence type="ECO:0000256" key="10">
    <source>
        <dbReference type="ARBA" id="ARBA00023225"/>
    </source>
</evidence>
<evidence type="ECO:0000256" key="5">
    <source>
        <dbReference type="ARBA" id="ARBA00022475"/>
    </source>
</evidence>
<organism evidence="12 13">
    <name type="scientific">Alkalilimnicola ehrlichii (strain ATCC BAA-1101 / DSM 17681 / MLHE-1)</name>
    <dbReference type="NCBI Taxonomy" id="187272"/>
    <lineage>
        <taxon>Bacteria</taxon>
        <taxon>Pseudomonadati</taxon>
        <taxon>Pseudomonadota</taxon>
        <taxon>Gammaproteobacteria</taxon>
        <taxon>Chromatiales</taxon>
        <taxon>Ectothiorhodospiraceae</taxon>
        <taxon>Alkalilimnicola</taxon>
    </lineage>
</organism>
<reference evidence="13" key="1">
    <citation type="submission" date="2006-08" db="EMBL/GenBank/DDBJ databases">
        <title>Complete sequence of Alkalilimnicola ehrilichei MLHE-1.</title>
        <authorList>
            <person name="Copeland A."/>
            <person name="Lucas S."/>
            <person name="Lapidus A."/>
            <person name="Barry K."/>
            <person name="Detter J.C."/>
            <person name="Glavina del Rio T."/>
            <person name="Hammon N."/>
            <person name="Israni S."/>
            <person name="Dalin E."/>
            <person name="Tice H."/>
            <person name="Pitluck S."/>
            <person name="Sims D."/>
            <person name="Brettin T."/>
            <person name="Bruce D."/>
            <person name="Han C."/>
            <person name="Tapia R."/>
            <person name="Gilna P."/>
            <person name="Schmutz J."/>
            <person name="Larimer F."/>
            <person name="Land M."/>
            <person name="Hauser L."/>
            <person name="Kyrpides N."/>
            <person name="Mikhailova N."/>
            <person name="Oremland R.S."/>
            <person name="Hoeft S.E."/>
            <person name="Switzer-Blum J."/>
            <person name="Kulp T."/>
            <person name="King G."/>
            <person name="Tabita R."/>
            <person name="Witte B."/>
            <person name="Santini J.M."/>
            <person name="Basu P."/>
            <person name="Hollibaugh J.T."/>
            <person name="Xie G."/>
            <person name="Stolz J.F."/>
            <person name="Richardson P."/>
        </authorList>
    </citation>
    <scope>NUCLEOTIDE SEQUENCE [LARGE SCALE GENOMIC DNA]</scope>
    <source>
        <strain evidence="13">ATCC BAA-1101 / DSM 17681 / MLHE-1</strain>
    </source>
</reference>
<dbReference type="PANTHER" id="PTHR38786:SF1">
    <property type="entry name" value="FLAGELLAR FLIJ PROTEIN"/>
    <property type="match status" value="1"/>
</dbReference>
<keyword evidence="12" id="KW-0966">Cell projection</keyword>
<keyword evidence="10" id="KW-1006">Bacterial flagellum protein export</keyword>
<dbReference type="KEGG" id="aeh:Mlg_0713"/>
<evidence type="ECO:0000313" key="13">
    <source>
        <dbReference type="Proteomes" id="UP000001962"/>
    </source>
</evidence>
<protein>
    <recommendedName>
        <fullName evidence="3">Flagellar FliJ protein</fullName>
    </recommendedName>
</protein>
<evidence type="ECO:0000256" key="1">
    <source>
        <dbReference type="ARBA" id="ARBA00004413"/>
    </source>
</evidence>
<evidence type="ECO:0000256" key="4">
    <source>
        <dbReference type="ARBA" id="ARBA00022448"/>
    </source>
</evidence>
<evidence type="ECO:0000256" key="2">
    <source>
        <dbReference type="ARBA" id="ARBA00010004"/>
    </source>
</evidence>
<evidence type="ECO:0000256" key="8">
    <source>
        <dbReference type="ARBA" id="ARBA00022927"/>
    </source>
</evidence>
<keyword evidence="7" id="KW-1005">Bacterial flagellum biogenesis</keyword>
<dbReference type="GO" id="GO:0005886">
    <property type="term" value="C:plasma membrane"/>
    <property type="evidence" value="ECO:0007669"/>
    <property type="project" value="UniProtKB-SubCell"/>
</dbReference>
<accession>Q0AAS0</accession>
<keyword evidence="6" id="KW-0145">Chemotaxis</keyword>
<proteinExistence type="inferred from homology"/>
<gene>
    <name evidence="12" type="ordered locus">Mlg_0713</name>
</gene>
<dbReference type="NCBIfam" id="TIGR02473">
    <property type="entry name" value="flagell_FliJ"/>
    <property type="match status" value="1"/>
</dbReference>
<keyword evidence="5" id="KW-1003">Cell membrane</keyword>
<dbReference type="GO" id="GO:0015031">
    <property type="term" value="P:protein transport"/>
    <property type="evidence" value="ECO:0007669"/>
    <property type="project" value="UniProtKB-KW"/>
</dbReference>